<dbReference type="RefSeq" id="WP_189567132.1">
    <property type="nucleotide sequence ID" value="NZ_BMXF01000005.1"/>
</dbReference>
<dbReference type="EMBL" id="BMXF01000005">
    <property type="protein sequence ID" value="GHB83091.1"/>
    <property type="molecule type" value="Genomic_DNA"/>
</dbReference>
<protein>
    <submittedName>
        <fullName evidence="1">Uncharacterized protein</fullName>
    </submittedName>
</protein>
<dbReference type="Proteomes" id="UP000598271">
    <property type="component" value="Unassembled WGS sequence"/>
</dbReference>
<sequence>MIEILTAYDEEDPELGVYFNACKKDIVASINLQTAIHNIFSITEIPSRNCRLAYFDIVLGKLKNIPFIIIAYTHGNETSLIANGSGFITVNSTNSSFNDSFFYTNSCLSGKVLGPELIKQNCKVFIGYDSTITAFKNENSNISLKCDNIGMLLFLTSDITAYDAYVAMIQLYTQEYDKLLANGDPLSAALLIQNREALVFHGEKELKKEDFMA</sequence>
<evidence type="ECO:0000313" key="2">
    <source>
        <dbReference type="Proteomes" id="UP000598271"/>
    </source>
</evidence>
<accession>A0A8J3D6W2</accession>
<dbReference type="AlphaFoldDB" id="A0A8J3D6W2"/>
<gene>
    <name evidence="1" type="ORF">GCM10007390_42550</name>
</gene>
<name>A0A8J3D6W2_9BACT</name>
<reference evidence="1 2" key="1">
    <citation type="journal article" date="2014" name="Int. J. Syst. Evol. Microbiol.">
        <title>Complete genome sequence of Corynebacterium casei LMG S-19264T (=DSM 44701T), isolated from a smear-ripened cheese.</title>
        <authorList>
            <consortium name="US DOE Joint Genome Institute (JGI-PGF)"/>
            <person name="Walter F."/>
            <person name="Albersmeier A."/>
            <person name="Kalinowski J."/>
            <person name="Ruckert C."/>
        </authorList>
    </citation>
    <scope>NUCLEOTIDE SEQUENCE [LARGE SCALE GENOMIC DNA]</scope>
    <source>
        <strain evidence="1 2">KCTC 12866</strain>
    </source>
</reference>
<organism evidence="1 2">
    <name type="scientific">Persicitalea jodogahamensis</name>
    <dbReference type="NCBI Taxonomy" id="402147"/>
    <lineage>
        <taxon>Bacteria</taxon>
        <taxon>Pseudomonadati</taxon>
        <taxon>Bacteroidota</taxon>
        <taxon>Cytophagia</taxon>
        <taxon>Cytophagales</taxon>
        <taxon>Spirosomataceae</taxon>
        <taxon>Persicitalea</taxon>
    </lineage>
</organism>
<proteinExistence type="predicted"/>
<comment type="caution">
    <text evidence="1">The sequence shown here is derived from an EMBL/GenBank/DDBJ whole genome shotgun (WGS) entry which is preliminary data.</text>
</comment>
<evidence type="ECO:0000313" key="1">
    <source>
        <dbReference type="EMBL" id="GHB83091.1"/>
    </source>
</evidence>
<keyword evidence="2" id="KW-1185">Reference proteome</keyword>